<evidence type="ECO:0000256" key="2">
    <source>
        <dbReference type="ARBA" id="ARBA00022679"/>
    </source>
</evidence>
<gene>
    <name evidence="5" type="ORF">GCM10009854_12750</name>
</gene>
<evidence type="ECO:0000259" key="3">
    <source>
        <dbReference type="Pfam" id="PF00534"/>
    </source>
</evidence>
<evidence type="ECO:0000256" key="1">
    <source>
        <dbReference type="ARBA" id="ARBA00022676"/>
    </source>
</evidence>
<proteinExistence type="predicted"/>
<keyword evidence="6" id="KW-1185">Reference proteome</keyword>
<dbReference type="Gene3D" id="3.40.50.2000">
    <property type="entry name" value="Glycogen Phosphorylase B"/>
    <property type="match status" value="2"/>
</dbReference>
<feature type="domain" description="Glycosyltransferase subfamily 4-like N-terminal" evidence="4">
    <location>
        <begin position="24"/>
        <end position="200"/>
    </location>
</feature>
<sequence>MTSQPSRTRPLRIVVGATTYPPDVNGAANFGHRLATGLSARGHEVHVICHSTDREERSEVEDGVRVHRVASYETMFHPSIRTIRPWQAGRADELLAEIQPDIVHVQSHFFICRGLIDSARKRGIGLVATNHFMPENVFGYLKIPSMLQNATGRLLWHFLVKHYSKAQLVTAPTPRAVQLLRDNGFDRTAMPVSCGIDVDRYRRPAREYRRQHPDPEVRTALFVGRLDEEKHIDDLLRAMSLLKTEAKTQLEIVGNGSHREALEQLAADLGIAERVHFRGFLSDDELLQAYARADVFCMPSIAELQSLATMEAMSAATPVVLADAMALPHLVREGENGFLYRPRDVRALAEAIDEVLDDRATIDRMGKAGEQLVSRHDIAQVLGRFEAIYDHVMNPDNELEIDETRTELAS</sequence>
<protein>
    <submittedName>
        <fullName evidence="5">Uncharacterized protein</fullName>
    </submittedName>
</protein>
<comment type="caution">
    <text evidence="5">The sequence shown here is derived from an EMBL/GenBank/DDBJ whole genome shotgun (WGS) entry which is preliminary data.</text>
</comment>
<dbReference type="Proteomes" id="UP001501218">
    <property type="component" value="Unassembled WGS sequence"/>
</dbReference>
<organism evidence="5 6">
    <name type="scientific">Saccharopolyspora halophila</name>
    <dbReference type="NCBI Taxonomy" id="405551"/>
    <lineage>
        <taxon>Bacteria</taxon>
        <taxon>Bacillati</taxon>
        <taxon>Actinomycetota</taxon>
        <taxon>Actinomycetes</taxon>
        <taxon>Pseudonocardiales</taxon>
        <taxon>Pseudonocardiaceae</taxon>
        <taxon>Saccharopolyspora</taxon>
    </lineage>
</organism>
<evidence type="ECO:0000313" key="5">
    <source>
        <dbReference type="EMBL" id="GAA2338025.1"/>
    </source>
</evidence>
<dbReference type="Pfam" id="PF00534">
    <property type="entry name" value="Glycos_transf_1"/>
    <property type="match status" value="1"/>
</dbReference>
<dbReference type="RefSeq" id="WP_344127626.1">
    <property type="nucleotide sequence ID" value="NZ_BAAARA010000003.1"/>
</dbReference>
<accession>A0ABN3FUU0</accession>
<feature type="domain" description="Glycosyl transferase family 1" evidence="3">
    <location>
        <begin position="208"/>
        <end position="371"/>
    </location>
</feature>
<dbReference type="PANTHER" id="PTHR45947">
    <property type="entry name" value="SULFOQUINOVOSYL TRANSFERASE SQD2"/>
    <property type="match status" value="1"/>
</dbReference>
<dbReference type="InterPro" id="IPR028098">
    <property type="entry name" value="Glyco_trans_4-like_N"/>
</dbReference>
<dbReference type="EMBL" id="BAAARA010000003">
    <property type="protein sequence ID" value="GAA2338025.1"/>
    <property type="molecule type" value="Genomic_DNA"/>
</dbReference>
<evidence type="ECO:0000313" key="6">
    <source>
        <dbReference type="Proteomes" id="UP001501218"/>
    </source>
</evidence>
<dbReference type="InterPro" id="IPR001296">
    <property type="entry name" value="Glyco_trans_1"/>
</dbReference>
<evidence type="ECO:0000259" key="4">
    <source>
        <dbReference type="Pfam" id="PF13439"/>
    </source>
</evidence>
<name>A0ABN3FUU0_9PSEU</name>
<reference evidence="5 6" key="1">
    <citation type="journal article" date="2019" name="Int. J. Syst. Evol. Microbiol.">
        <title>The Global Catalogue of Microorganisms (GCM) 10K type strain sequencing project: providing services to taxonomists for standard genome sequencing and annotation.</title>
        <authorList>
            <consortium name="The Broad Institute Genomics Platform"/>
            <consortium name="The Broad Institute Genome Sequencing Center for Infectious Disease"/>
            <person name="Wu L."/>
            <person name="Ma J."/>
        </authorList>
    </citation>
    <scope>NUCLEOTIDE SEQUENCE [LARGE SCALE GENOMIC DNA]</scope>
    <source>
        <strain evidence="5 6">JCM 16221</strain>
    </source>
</reference>
<dbReference type="InterPro" id="IPR050194">
    <property type="entry name" value="Glycosyltransferase_grp1"/>
</dbReference>
<dbReference type="PANTHER" id="PTHR45947:SF3">
    <property type="entry name" value="SULFOQUINOVOSYL TRANSFERASE SQD2"/>
    <property type="match status" value="1"/>
</dbReference>
<keyword evidence="2" id="KW-0808">Transferase</keyword>
<dbReference type="SUPFAM" id="SSF53756">
    <property type="entry name" value="UDP-Glycosyltransferase/glycogen phosphorylase"/>
    <property type="match status" value="1"/>
</dbReference>
<keyword evidence="1" id="KW-0328">Glycosyltransferase</keyword>
<dbReference type="Pfam" id="PF13439">
    <property type="entry name" value="Glyco_transf_4"/>
    <property type="match status" value="1"/>
</dbReference>